<reference evidence="2" key="1">
    <citation type="journal article" date="2022" name="Mol. Ecol. Resour.">
        <title>The genomes of chicory, endive, great burdock and yacon provide insights into Asteraceae palaeo-polyploidization history and plant inulin production.</title>
        <authorList>
            <person name="Fan W."/>
            <person name="Wang S."/>
            <person name="Wang H."/>
            <person name="Wang A."/>
            <person name="Jiang F."/>
            <person name="Liu H."/>
            <person name="Zhao H."/>
            <person name="Xu D."/>
            <person name="Zhang Y."/>
        </authorList>
    </citation>
    <scope>NUCLEOTIDE SEQUENCE [LARGE SCALE GENOMIC DNA]</scope>
    <source>
        <strain evidence="2">cv. Yunnan</strain>
    </source>
</reference>
<comment type="caution">
    <text evidence="1">The sequence shown here is derived from an EMBL/GenBank/DDBJ whole genome shotgun (WGS) entry which is preliminary data.</text>
</comment>
<sequence length="159" mass="18144">MNKRLIIVSAGLWAQYTTWRNGCSLSDYDLEALMDWLHFRLYSMDDSPAVKLIPNIIACRNRCCYLLVVTVNWDSIVLSLSYWSGSTNKLQNQLAQGLFESSKLTSQSNEKMYITTVCDGLSLRLRNYKSKNAQLEELLVAQKDLNISYEASTTLAKIQ</sequence>
<evidence type="ECO:0000313" key="1">
    <source>
        <dbReference type="EMBL" id="KAI3783316.1"/>
    </source>
</evidence>
<dbReference type="EMBL" id="CM042031">
    <property type="protein sequence ID" value="KAI3783316.1"/>
    <property type="molecule type" value="Genomic_DNA"/>
</dbReference>
<proteinExistence type="predicted"/>
<gene>
    <name evidence="1" type="ORF">L1987_42394</name>
</gene>
<name>A0ACB9GJQ5_9ASTR</name>
<evidence type="ECO:0000313" key="2">
    <source>
        <dbReference type="Proteomes" id="UP001056120"/>
    </source>
</evidence>
<reference evidence="1 2" key="2">
    <citation type="journal article" date="2022" name="Mol. Ecol. Resour.">
        <title>The genomes of chicory, endive, great burdock and yacon provide insights into Asteraceae paleo-polyploidization history and plant inulin production.</title>
        <authorList>
            <person name="Fan W."/>
            <person name="Wang S."/>
            <person name="Wang H."/>
            <person name="Wang A."/>
            <person name="Jiang F."/>
            <person name="Liu H."/>
            <person name="Zhao H."/>
            <person name="Xu D."/>
            <person name="Zhang Y."/>
        </authorList>
    </citation>
    <scope>NUCLEOTIDE SEQUENCE [LARGE SCALE GENOMIC DNA]</scope>
    <source>
        <strain evidence="2">cv. Yunnan</strain>
        <tissue evidence="1">Leaves</tissue>
    </source>
</reference>
<dbReference type="Proteomes" id="UP001056120">
    <property type="component" value="Linkage Group LG14"/>
</dbReference>
<organism evidence="1 2">
    <name type="scientific">Smallanthus sonchifolius</name>
    <dbReference type="NCBI Taxonomy" id="185202"/>
    <lineage>
        <taxon>Eukaryota</taxon>
        <taxon>Viridiplantae</taxon>
        <taxon>Streptophyta</taxon>
        <taxon>Embryophyta</taxon>
        <taxon>Tracheophyta</taxon>
        <taxon>Spermatophyta</taxon>
        <taxon>Magnoliopsida</taxon>
        <taxon>eudicotyledons</taxon>
        <taxon>Gunneridae</taxon>
        <taxon>Pentapetalae</taxon>
        <taxon>asterids</taxon>
        <taxon>campanulids</taxon>
        <taxon>Asterales</taxon>
        <taxon>Asteraceae</taxon>
        <taxon>Asteroideae</taxon>
        <taxon>Heliantheae alliance</taxon>
        <taxon>Millerieae</taxon>
        <taxon>Smallanthus</taxon>
    </lineage>
</organism>
<keyword evidence="2" id="KW-1185">Reference proteome</keyword>
<accession>A0ACB9GJQ5</accession>
<protein>
    <submittedName>
        <fullName evidence="1">Uncharacterized protein</fullName>
    </submittedName>
</protein>